<sequence>MKTKDSSGCGEFRGQKSLTSLLECTSDISCHLRRCHLSRENISGYQLLLNRACQFHLSEGNIAEMSVCPRHRGKLGAYWKCPTTACQYPDHKGKQEAVKGDRVFNVQMARDIFQVFGVTIPIGSPICNSCRKLHASRLKTEWLWLRETKSTETEDTTDTMEETEPNLSRKTKEEALVSIESCIYTPVPESHTKNDPAWSLGRWQAMNPDSSFDDESPENESDVLQVYNEALSNIASLSGKTVEPLTFRLNSEWDEATKKEKELCIEQVNEACRAVCDVIAPKDSDKLLRSFQESRREVGFSSDLKALVTAYQQAPSRSLKIQILSIYATRYPAQYLKKIHEPFEKLSDRQIKRARAHAKIVGVGLSVEKPLRHRVKIDLVKLDHFLSFVNQPYFYQDVAYGTRTLKLDSGEELLMPNVIRIVARSTMIEQYLKHCSEDHFEPLSRSTLFRILQVREASQRKSLQGLDNIAAGGAEAFESVRKIVDDLKNCGASGTWCDEVQNKLKSGKRYLKTEYRVHCREEESLCADHCRYFALSDLQDPELSEHCPHQHQVRCIECEQLKVTLKAIADQIESPSIKYYSGEQKEDFKHFLAQAQERIFQWKSHILRAENQERAKQDVLKSLQDNSVMVVMDWAMKFLQIKYREKQSEWFGKRGINWHVSCVISKNTADDSLQVQSYVHLFDSCAQDWYTVCAILEHLLTIIKENKPEVNQAFLRSDGAGCYHNSNLIAAVHDLGVRVGVKVMRYDFSEPQFGKDVCDRIISPIKGAIRRYCNEGHDILTASDMHEALKARQVEGTTAAVCQVSQTTHEIKVDRISNFSSFHNFFYEEEGLRIVKAYGVGVGKLIPWSQLIRRTQGPTSIKEVHNHEFYPLASRAIKATPSDDEGARDNSLFMSPESCCSREFSTAEELQDHIHFGEHDMKVSPESMYDRLKRDWAAKVLSITLESKLSFTAEEATGSEQLQEEPCGLGWALQKPRGGGARFSENVKSYLTAKFDLGEDTGRKADPTQVAADMRVARNTDGERKFQRSEWLTKSQIQGFFSRLAASKRRTNKQELEDDDDHDDSLAEKERHMEVEEVVSKIGLVHPITHNGYDICELTKLDALSNLTVPKLKAICVNLDLPFKAKDVKTTLINKLKEAVKECECHK</sequence>
<organism evidence="3 4">
    <name type="scientific">Porites lobata</name>
    <dbReference type="NCBI Taxonomy" id="104759"/>
    <lineage>
        <taxon>Eukaryota</taxon>
        <taxon>Metazoa</taxon>
        <taxon>Cnidaria</taxon>
        <taxon>Anthozoa</taxon>
        <taxon>Hexacorallia</taxon>
        <taxon>Scleractinia</taxon>
        <taxon>Fungiina</taxon>
        <taxon>Poritidae</taxon>
        <taxon>Porites</taxon>
    </lineage>
</organism>
<evidence type="ECO:0000256" key="2">
    <source>
        <dbReference type="SAM" id="MobiDB-lite"/>
    </source>
</evidence>
<dbReference type="Proteomes" id="UP001159405">
    <property type="component" value="Unassembled WGS sequence"/>
</dbReference>
<name>A0ABN8Q2J5_9CNID</name>
<evidence type="ECO:0000256" key="1">
    <source>
        <dbReference type="SAM" id="Coils"/>
    </source>
</evidence>
<gene>
    <name evidence="3" type="ORF">PLOB_00001648</name>
</gene>
<keyword evidence="4" id="KW-1185">Reference proteome</keyword>
<dbReference type="EMBL" id="CALNXK010000103">
    <property type="protein sequence ID" value="CAH3155948.1"/>
    <property type="molecule type" value="Genomic_DNA"/>
</dbReference>
<feature type="region of interest" description="Disordered" evidence="2">
    <location>
        <begin position="149"/>
        <end position="171"/>
    </location>
</feature>
<proteinExistence type="predicted"/>
<dbReference type="PANTHER" id="PTHR33845:SF1">
    <property type="entry name" value="C2H2-TYPE DOMAIN-CONTAINING PROTEIN"/>
    <property type="match status" value="1"/>
</dbReference>
<reference evidence="3 4" key="1">
    <citation type="submission" date="2022-05" db="EMBL/GenBank/DDBJ databases">
        <authorList>
            <consortium name="Genoscope - CEA"/>
            <person name="William W."/>
        </authorList>
    </citation>
    <scope>NUCLEOTIDE SEQUENCE [LARGE SCALE GENOMIC DNA]</scope>
</reference>
<evidence type="ECO:0000313" key="3">
    <source>
        <dbReference type="EMBL" id="CAH3155948.1"/>
    </source>
</evidence>
<comment type="caution">
    <text evidence="3">The sequence shown here is derived from an EMBL/GenBank/DDBJ whole genome shotgun (WGS) entry which is preliminary data.</text>
</comment>
<dbReference type="PANTHER" id="PTHR33845">
    <property type="entry name" value="C2H2-TYPE DOMAIN-CONTAINING PROTEIN"/>
    <property type="match status" value="1"/>
</dbReference>
<accession>A0ABN8Q2J5</accession>
<keyword evidence="1" id="KW-0175">Coiled coil</keyword>
<feature type="coiled-coil region" evidence="1">
    <location>
        <begin position="592"/>
        <end position="626"/>
    </location>
</feature>
<protein>
    <recommendedName>
        <fullName evidence="5">C2H2-type domain-containing protein</fullName>
    </recommendedName>
</protein>
<feature type="compositionally biased region" description="Acidic residues" evidence="2">
    <location>
        <begin position="153"/>
        <end position="164"/>
    </location>
</feature>
<evidence type="ECO:0008006" key="5">
    <source>
        <dbReference type="Google" id="ProtNLM"/>
    </source>
</evidence>
<evidence type="ECO:0000313" key="4">
    <source>
        <dbReference type="Proteomes" id="UP001159405"/>
    </source>
</evidence>